<dbReference type="Proteomes" id="UP000029120">
    <property type="component" value="Chromosome 4"/>
</dbReference>
<organism evidence="2 3">
    <name type="scientific">Arabis alpina</name>
    <name type="common">Alpine rock-cress</name>
    <dbReference type="NCBI Taxonomy" id="50452"/>
    <lineage>
        <taxon>Eukaryota</taxon>
        <taxon>Viridiplantae</taxon>
        <taxon>Streptophyta</taxon>
        <taxon>Embryophyta</taxon>
        <taxon>Tracheophyta</taxon>
        <taxon>Spermatophyta</taxon>
        <taxon>Magnoliopsida</taxon>
        <taxon>eudicotyledons</taxon>
        <taxon>Gunneridae</taxon>
        <taxon>Pentapetalae</taxon>
        <taxon>rosids</taxon>
        <taxon>malvids</taxon>
        <taxon>Brassicales</taxon>
        <taxon>Brassicaceae</taxon>
        <taxon>Arabideae</taxon>
        <taxon>Arabis</taxon>
    </lineage>
</organism>
<dbReference type="Gene3D" id="1.10.150.50">
    <property type="entry name" value="Transcription Factor, Ets-1"/>
    <property type="match status" value="1"/>
</dbReference>
<feature type="domain" description="SAM" evidence="1">
    <location>
        <begin position="16"/>
        <end position="60"/>
    </location>
</feature>
<dbReference type="eggNOG" id="ENOG502QW9Q">
    <property type="taxonomic scope" value="Eukaryota"/>
</dbReference>
<accession>A0A087H348</accession>
<gene>
    <name evidence="2" type="ordered locus">AALP_Aa4g138300</name>
</gene>
<dbReference type="InterPro" id="IPR001660">
    <property type="entry name" value="SAM"/>
</dbReference>
<dbReference type="Gramene" id="KFK36550">
    <property type="protein sequence ID" value="KFK36550"/>
    <property type="gene ID" value="AALP_AA4G138300"/>
</dbReference>
<dbReference type="AlphaFoldDB" id="A0A087H348"/>
<protein>
    <recommendedName>
        <fullName evidence="1">SAM domain-containing protein</fullName>
    </recommendedName>
</protein>
<reference evidence="3" key="1">
    <citation type="journal article" date="2015" name="Nat. Plants">
        <title>Genome expansion of Arabis alpina linked with retrotransposition and reduced symmetric DNA methylation.</title>
        <authorList>
            <person name="Willing E.M."/>
            <person name="Rawat V."/>
            <person name="Mandakova T."/>
            <person name="Maumus F."/>
            <person name="James G.V."/>
            <person name="Nordstroem K.J."/>
            <person name="Becker C."/>
            <person name="Warthmann N."/>
            <person name="Chica C."/>
            <person name="Szarzynska B."/>
            <person name="Zytnicki M."/>
            <person name="Albani M.C."/>
            <person name="Kiefer C."/>
            <person name="Bergonzi S."/>
            <person name="Castaings L."/>
            <person name="Mateos J.L."/>
            <person name="Berns M.C."/>
            <person name="Bujdoso N."/>
            <person name="Piofczyk T."/>
            <person name="de Lorenzo L."/>
            <person name="Barrero-Sicilia C."/>
            <person name="Mateos I."/>
            <person name="Piednoel M."/>
            <person name="Hagmann J."/>
            <person name="Chen-Min-Tao R."/>
            <person name="Iglesias-Fernandez R."/>
            <person name="Schuster S.C."/>
            <person name="Alonso-Blanco C."/>
            <person name="Roudier F."/>
            <person name="Carbonero P."/>
            <person name="Paz-Ares J."/>
            <person name="Davis S.J."/>
            <person name="Pecinka A."/>
            <person name="Quesneville H."/>
            <person name="Colot V."/>
            <person name="Lysak M.A."/>
            <person name="Weigel D."/>
            <person name="Coupland G."/>
            <person name="Schneeberger K."/>
        </authorList>
    </citation>
    <scope>NUCLEOTIDE SEQUENCE [LARGE SCALE GENOMIC DNA]</scope>
    <source>
        <strain evidence="3">cv. Pajares</strain>
    </source>
</reference>
<evidence type="ECO:0000313" key="3">
    <source>
        <dbReference type="Proteomes" id="UP000029120"/>
    </source>
</evidence>
<dbReference type="InterPro" id="IPR013761">
    <property type="entry name" value="SAM/pointed_sf"/>
</dbReference>
<evidence type="ECO:0000259" key="1">
    <source>
        <dbReference type="Pfam" id="PF07647"/>
    </source>
</evidence>
<dbReference type="SUPFAM" id="SSF47769">
    <property type="entry name" value="SAM/Pointed domain"/>
    <property type="match status" value="1"/>
</dbReference>
<dbReference type="CDD" id="cd09487">
    <property type="entry name" value="SAM_superfamily"/>
    <property type="match status" value="1"/>
</dbReference>
<dbReference type="Pfam" id="PF07647">
    <property type="entry name" value="SAM_2"/>
    <property type="match status" value="1"/>
</dbReference>
<dbReference type="PANTHER" id="PTHR33915:SF1">
    <property type="entry name" value="OS04G0644100 PROTEIN"/>
    <property type="match status" value="1"/>
</dbReference>
<dbReference type="OrthoDB" id="1887912at2759"/>
<evidence type="ECO:0000313" key="2">
    <source>
        <dbReference type="EMBL" id="KFK36550.1"/>
    </source>
</evidence>
<proteinExistence type="predicted"/>
<sequence>MDWFSWLSKTNLESSLIHEYGLSFSKNELEHEDIAYFNHEFLQSMGISIAKHRLEILKLARNHSPPLTSRSISRFVNAVRKTGKCFSHHLRAWMRREESSSRALVLVSKKKSSSSNGIGKWRRGGFMKRSKRYVMPSNGNGGCEKQERLLLTNGTPCRLDSFSSPMVFDYSFNDDTLYAKNCQDLEEIKWDSMFQNLKPT</sequence>
<dbReference type="PANTHER" id="PTHR33915">
    <property type="entry name" value="OSJNBA0033G05.11 PROTEIN"/>
    <property type="match status" value="1"/>
</dbReference>
<keyword evidence="3" id="KW-1185">Reference proteome</keyword>
<dbReference type="OMA" id="TWIHRDE"/>
<name>A0A087H348_ARAAL</name>
<dbReference type="EMBL" id="CM002872">
    <property type="protein sequence ID" value="KFK36550.1"/>
    <property type="molecule type" value="Genomic_DNA"/>
</dbReference>